<proteinExistence type="predicted"/>
<organism evidence="2 3">
    <name type="scientific">Solanum tuberosum</name>
    <name type="common">Potato</name>
    <dbReference type="NCBI Taxonomy" id="4113"/>
    <lineage>
        <taxon>Eukaryota</taxon>
        <taxon>Viridiplantae</taxon>
        <taxon>Streptophyta</taxon>
        <taxon>Embryophyta</taxon>
        <taxon>Tracheophyta</taxon>
        <taxon>Spermatophyta</taxon>
        <taxon>Magnoliopsida</taxon>
        <taxon>eudicotyledons</taxon>
        <taxon>Gunneridae</taxon>
        <taxon>Pentapetalae</taxon>
        <taxon>asterids</taxon>
        <taxon>lamiids</taxon>
        <taxon>Solanales</taxon>
        <taxon>Solanaceae</taxon>
        <taxon>Solanoideae</taxon>
        <taxon>Solaneae</taxon>
        <taxon>Solanum</taxon>
    </lineage>
</organism>
<dbReference type="HOGENOM" id="CLU_029307_2_2_1"/>
<reference evidence="3" key="1">
    <citation type="journal article" date="2011" name="Nature">
        <title>Genome sequence and analysis of the tuber crop potato.</title>
        <authorList>
            <consortium name="The Potato Genome Sequencing Consortium"/>
        </authorList>
    </citation>
    <scope>NUCLEOTIDE SEQUENCE [LARGE SCALE GENOMIC DNA]</scope>
    <source>
        <strain evidence="3">cv. DM1-3 516 R44</strain>
    </source>
</reference>
<feature type="compositionally biased region" description="Basic and acidic residues" evidence="1">
    <location>
        <begin position="125"/>
        <end position="149"/>
    </location>
</feature>
<evidence type="ECO:0008006" key="4">
    <source>
        <dbReference type="Google" id="ProtNLM"/>
    </source>
</evidence>
<accession>M1DTY5</accession>
<evidence type="ECO:0000313" key="2">
    <source>
        <dbReference type="EnsemblPlants" id="PGSC0003DMT400094352"/>
    </source>
</evidence>
<dbReference type="InParanoid" id="M1DTY5"/>
<feature type="compositionally biased region" description="Basic and acidic residues" evidence="1">
    <location>
        <begin position="30"/>
        <end position="43"/>
    </location>
</feature>
<evidence type="ECO:0000256" key="1">
    <source>
        <dbReference type="SAM" id="MobiDB-lite"/>
    </source>
</evidence>
<dbReference type="PaxDb" id="4113-PGSC0003DMT400094352"/>
<feature type="region of interest" description="Disordered" evidence="1">
    <location>
        <begin position="185"/>
        <end position="214"/>
    </location>
</feature>
<protein>
    <recommendedName>
        <fullName evidence="4">Polyprotein protein</fullName>
    </recommendedName>
</protein>
<evidence type="ECO:0000313" key="3">
    <source>
        <dbReference type="Proteomes" id="UP000011115"/>
    </source>
</evidence>
<feature type="region of interest" description="Disordered" evidence="1">
    <location>
        <begin position="1"/>
        <end position="68"/>
    </location>
</feature>
<keyword evidence="3" id="KW-1185">Reference proteome</keyword>
<name>M1DTY5_SOLTU</name>
<dbReference type="AlphaFoldDB" id="M1DTY5"/>
<feature type="compositionally biased region" description="Polar residues" evidence="1">
    <location>
        <begin position="185"/>
        <end position="207"/>
    </location>
</feature>
<feature type="region of interest" description="Disordered" evidence="1">
    <location>
        <begin position="124"/>
        <end position="164"/>
    </location>
</feature>
<reference evidence="2" key="2">
    <citation type="submission" date="2015-06" db="UniProtKB">
        <authorList>
            <consortium name="EnsemblPlants"/>
        </authorList>
    </citation>
    <scope>IDENTIFICATION</scope>
    <source>
        <strain evidence="2">DM1-3 516 R44</strain>
    </source>
</reference>
<sequence length="214" mass="23308">MITEFLRHAGVPREPASIIEVTTSSSTDIPRIEAEFTQEEDHKRKAAPTDTSPEAPGASSSSQPARITQAMILKMGKFAYSDDVRATRMKRQHQTSEVTAVKEENASLGKDVDYLKSIDFTSFIEKADDKDGPETTGDVQRDGATHVESDAETDEELTATQVEEIRVSEDASIFRDLPDLVEIVTSRTTPSGSGTAFPSETTPGTDSPTDRETP</sequence>
<dbReference type="EnsemblPlants" id="PGSC0003DMT400094352">
    <property type="protein sequence ID" value="PGSC0003DMT400094352"/>
    <property type="gene ID" value="PGSC0003DMG400043923"/>
</dbReference>
<dbReference type="Gramene" id="PGSC0003DMT400094352">
    <property type="protein sequence ID" value="PGSC0003DMT400094352"/>
    <property type="gene ID" value="PGSC0003DMG400043923"/>
</dbReference>
<dbReference type="Proteomes" id="UP000011115">
    <property type="component" value="Unassembled WGS sequence"/>
</dbReference>